<sequence length="865" mass="99339">MSSITTQQAKLDLELVLKVKRLEIRKCNRRLNPRKIQREPTFQVVLDALALTPCYSAFLITADVPEVYMHQFWDYFYKHDTFYRFKMDKRKRFILTLEIFKDIFKICPRVQGQDFDALLTNEDIVSFLRELGHTGKINSLNDTTGLDKLRLSRAQILWGATPPKIASKFKKATPSKKDLNMNLVPVDEEPKSAKKKVPTKKTTRKQTPGVVIRDTPVEPSSKSKEKVDVASGKGIELIFEVALTKEAQYEEVHKKSLRDFHKTHPSGSGIVTKTALSVVKIKISVTNKGTSIKLGVLDVTEEVLTESEPEALGKDKDDSNNEQDSGSEGSYQERDSDDDNTQSDSEKGSDFEHETDENESDFESDQEQNEKEIGDDEEEEDEFVRTPQLYDDIDIRLNKPVQADDDTVQKEGTDAELTNIQQGNENQEISQVIEDAHVTLFTLLHKTKVLVTSSSHSSDLASKFLNFSDIPHTNAQTVSPMDVHVHHEVPRKQTLILLTVPVSKPEFEVADLNMPQDQEENPSNDDEEPKGKVSSKRDWFTKPKRPQEPIDPDWNDEKTPKQGPTQSWLMTLAYSADKQSRTFDELMSTPIDFSAYIMKELKITNLTQETLLGPLFRLLKGTHTNYVELEYDFEEFMNGNRQMAPVDYFFNNDLKYLQGGISTMTYMTSFTKAAQYDLPVIEDMVSNIKSLVKVSYDKHALWGISHWRDQRKSFYGYARGLESTHDVYSTKRILAVTQNRLTDLSSDDVFEFSIALRMFTRSMVIQKRVEDIQLGVKSYQKKINITKPETTRPGIRKKDPYTSYQDPQGFIYVDTLGRNRLIRSDKLYKFSNDTLTRLRTSPEDITKNIHKENLPKRRWSTLETK</sequence>
<feature type="compositionally biased region" description="Basic and acidic residues" evidence="1">
    <location>
        <begin position="529"/>
        <end position="548"/>
    </location>
</feature>
<feature type="compositionally biased region" description="Basic residues" evidence="1">
    <location>
        <begin position="193"/>
        <end position="204"/>
    </location>
</feature>
<gene>
    <name evidence="2" type="ORF">Tci_048851</name>
</gene>
<proteinExistence type="predicted"/>
<dbReference type="EMBL" id="BKCJ010007361">
    <property type="protein sequence ID" value="GEU76873.1"/>
    <property type="molecule type" value="Genomic_DNA"/>
</dbReference>
<evidence type="ECO:0000313" key="2">
    <source>
        <dbReference type="EMBL" id="GEU76873.1"/>
    </source>
</evidence>
<name>A0A6L2MSC5_TANCI</name>
<comment type="caution">
    <text evidence="2">The sequence shown here is derived from an EMBL/GenBank/DDBJ whole genome shotgun (WGS) entry which is preliminary data.</text>
</comment>
<feature type="region of interest" description="Disordered" evidence="1">
    <location>
        <begin position="512"/>
        <end position="566"/>
    </location>
</feature>
<feature type="region of interest" description="Disordered" evidence="1">
    <location>
        <begin position="305"/>
        <end position="389"/>
    </location>
</feature>
<evidence type="ECO:0008006" key="3">
    <source>
        <dbReference type="Google" id="ProtNLM"/>
    </source>
</evidence>
<accession>A0A6L2MSC5</accession>
<feature type="region of interest" description="Disordered" evidence="1">
    <location>
        <begin position="188"/>
        <end position="208"/>
    </location>
</feature>
<feature type="compositionally biased region" description="Acidic residues" evidence="1">
    <location>
        <begin position="517"/>
        <end position="528"/>
    </location>
</feature>
<organism evidence="2">
    <name type="scientific">Tanacetum cinerariifolium</name>
    <name type="common">Dalmatian daisy</name>
    <name type="synonym">Chrysanthemum cinerariifolium</name>
    <dbReference type="NCBI Taxonomy" id="118510"/>
    <lineage>
        <taxon>Eukaryota</taxon>
        <taxon>Viridiplantae</taxon>
        <taxon>Streptophyta</taxon>
        <taxon>Embryophyta</taxon>
        <taxon>Tracheophyta</taxon>
        <taxon>Spermatophyta</taxon>
        <taxon>Magnoliopsida</taxon>
        <taxon>eudicotyledons</taxon>
        <taxon>Gunneridae</taxon>
        <taxon>Pentapetalae</taxon>
        <taxon>asterids</taxon>
        <taxon>campanulids</taxon>
        <taxon>Asterales</taxon>
        <taxon>Asteraceae</taxon>
        <taxon>Asteroideae</taxon>
        <taxon>Anthemideae</taxon>
        <taxon>Anthemidinae</taxon>
        <taxon>Tanacetum</taxon>
    </lineage>
</organism>
<reference evidence="2" key="1">
    <citation type="journal article" date="2019" name="Sci. Rep.">
        <title>Draft genome of Tanacetum cinerariifolium, the natural source of mosquito coil.</title>
        <authorList>
            <person name="Yamashiro T."/>
            <person name="Shiraishi A."/>
            <person name="Satake H."/>
            <person name="Nakayama K."/>
        </authorList>
    </citation>
    <scope>NUCLEOTIDE SEQUENCE</scope>
</reference>
<evidence type="ECO:0000256" key="1">
    <source>
        <dbReference type="SAM" id="MobiDB-lite"/>
    </source>
</evidence>
<feature type="compositionally biased region" description="Acidic residues" evidence="1">
    <location>
        <begin position="353"/>
        <end position="382"/>
    </location>
</feature>
<protein>
    <recommendedName>
        <fullName evidence="3">Retrovirus-related Pol polyprotein from transposon TNT 1-94</fullName>
    </recommendedName>
</protein>
<dbReference type="AlphaFoldDB" id="A0A6L2MSC5"/>